<evidence type="ECO:0000256" key="3">
    <source>
        <dbReference type="ARBA" id="ARBA00022741"/>
    </source>
</evidence>
<dbReference type="AlphaFoldDB" id="D0BK49"/>
<dbReference type="PANTHER" id="PTHR43335">
    <property type="entry name" value="ABC TRANSPORTER, ATP-BINDING PROTEIN"/>
    <property type="match status" value="1"/>
</dbReference>
<feature type="domain" description="ABC transporter" evidence="5">
    <location>
        <begin position="5"/>
        <end position="230"/>
    </location>
</feature>
<dbReference type="EMBL" id="ACRF02000013">
    <property type="protein sequence ID" value="EEW93452.1"/>
    <property type="molecule type" value="Genomic_DNA"/>
</dbReference>
<evidence type="ECO:0000313" key="6">
    <source>
        <dbReference type="EMBL" id="EEW93452.1"/>
    </source>
</evidence>
<dbReference type="SUPFAM" id="SSF52540">
    <property type="entry name" value="P-loop containing nucleoside triphosphate hydrolases"/>
    <property type="match status" value="1"/>
</dbReference>
<evidence type="ECO:0000256" key="1">
    <source>
        <dbReference type="ARBA" id="ARBA00005417"/>
    </source>
</evidence>
<name>D0BK49_9LACT</name>
<comment type="caution">
    <text evidence="6">The sequence shown here is derived from an EMBL/GenBank/DDBJ whole genome shotgun (WGS) entry which is preliminary data.</text>
</comment>
<reference evidence="6" key="1">
    <citation type="submission" date="2009-09" db="EMBL/GenBank/DDBJ databases">
        <authorList>
            <consortium name="The Broad Institute Genome Sequencing Platform"/>
            <person name="Ward D."/>
            <person name="Feldgarden M."/>
            <person name="Earl A."/>
            <person name="Young S.K."/>
            <person name="Zeng Q."/>
            <person name="Koehrsen M."/>
            <person name="Alvarado L."/>
            <person name="Berlin A."/>
            <person name="Bochicchio J."/>
            <person name="Borenstein D."/>
            <person name="Chapman S.B."/>
            <person name="Chen Z."/>
            <person name="Engels R."/>
            <person name="Freedman E."/>
            <person name="Gellesch M."/>
            <person name="Goldberg J."/>
            <person name="Griggs A."/>
            <person name="Gujja S."/>
            <person name="Heilman E."/>
            <person name="Heiman D."/>
            <person name="Hepburn T."/>
            <person name="Howarth C."/>
            <person name="Jen D."/>
            <person name="Larson L."/>
            <person name="Lewis B."/>
            <person name="Mehta T."/>
            <person name="Park D."/>
            <person name="Pearson M."/>
            <person name="Roberts A."/>
            <person name="Saif S."/>
            <person name="Shea T."/>
            <person name="Shenoy N."/>
            <person name="Sisk P."/>
            <person name="Stolte C."/>
            <person name="Sykes S."/>
            <person name="Thomson T."/>
            <person name="Walk T."/>
            <person name="White J."/>
            <person name="Yandava C."/>
            <person name="Sibley C.D."/>
            <person name="Field T.R."/>
            <person name="Grinwis M."/>
            <person name="Eshaghurshan C.S."/>
            <person name="Surette M.G."/>
            <person name="Haas B."/>
            <person name="Nusbaum C."/>
            <person name="Birren B."/>
        </authorList>
    </citation>
    <scope>NUCLEOTIDE SEQUENCE [LARGE SCALE GENOMIC DNA]</scope>
    <source>
        <strain evidence="6">ATCC 700633</strain>
    </source>
</reference>
<dbReference type="eggNOG" id="COG1131">
    <property type="taxonomic scope" value="Bacteria"/>
</dbReference>
<dbReference type="InterPro" id="IPR027417">
    <property type="entry name" value="P-loop_NTPase"/>
</dbReference>
<dbReference type="HOGENOM" id="CLU_000604_1_2_9"/>
<dbReference type="GO" id="GO:0016887">
    <property type="term" value="F:ATP hydrolysis activity"/>
    <property type="evidence" value="ECO:0007669"/>
    <property type="project" value="InterPro"/>
</dbReference>
<sequence length="243" mass="26536">MEKNIEIKNLCKVYGNITILDDINFVAKEGRVTAFLGPNGAGKSSTLRILLGLDQATSGSATIAGINYKDIRNPLFVVGATFDGLGSPSDRTVYQHLRIVAASNGIKKSRIDEVLVVTDIVHKKNESIGHLSLGETQRVSLATALLGNPQFLILDEPTNGLDPSGIRWLRNFLKEQSEKGKTILLSSHILSEVEAVTDDVVFIHKGKIIANGELKKIMKDTVNLEEVFFNLIQEGGKEDEVIL</sequence>
<dbReference type="Gene3D" id="3.40.50.300">
    <property type="entry name" value="P-loop containing nucleotide triphosphate hydrolases"/>
    <property type="match status" value="1"/>
</dbReference>
<dbReference type="GO" id="GO:0005524">
    <property type="term" value="F:ATP binding"/>
    <property type="evidence" value="ECO:0007669"/>
    <property type="project" value="UniProtKB-KW"/>
</dbReference>
<dbReference type="STRING" id="626369.HMPREF0446_00334"/>
<keyword evidence="3" id="KW-0547">Nucleotide-binding</keyword>
<protein>
    <recommendedName>
        <fullName evidence="5">ABC transporter domain-containing protein</fullName>
    </recommendedName>
</protein>
<dbReference type="InterPro" id="IPR003593">
    <property type="entry name" value="AAA+_ATPase"/>
</dbReference>
<keyword evidence="4" id="KW-0067">ATP-binding</keyword>
<comment type="similarity">
    <text evidence="1">Belongs to the ABC transporter superfamily.</text>
</comment>
<evidence type="ECO:0000259" key="5">
    <source>
        <dbReference type="PROSITE" id="PS50893"/>
    </source>
</evidence>
<accession>D0BK49</accession>
<dbReference type="Proteomes" id="UP000002939">
    <property type="component" value="Unassembled WGS sequence"/>
</dbReference>
<dbReference type="InterPro" id="IPR003439">
    <property type="entry name" value="ABC_transporter-like_ATP-bd"/>
</dbReference>
<keyword evidence="2" id="KW-0813">Transport</keyword>
<proteinExistence type="inferred from homology"/>
<organism evidence="6 7">
    <name type="scientific">Granulicatella elegans ATCC 700633</name>
    <dbReference type="NCBI Taxonomy" id="626369"/>
    <lineage>
        <taxon>Bacteria</taxon>
        <taxon>Bacillati</taxon>
        <taxon>Bacillota</taxon>
        <taxon>Bacilli</taxon>
        <taxon>Lactobacillales</taxon>
        <taxon>Carnobacteriaceae</taxon>
        <taxon>Granulicatella</taxon>
    </lineage>
</organism>
<dbReference type="RefSeq" id="WP_006702608.1">
    <property type="nucleotide sequence ID" value="NZ_KI391971.1"/>
</dbReference>
<dbReference type="Pfam" id="PF00005">
    <property type="entry name" value="ABC_tran"/>
    <property type="match status" value="1"/>
</dbReference>
<dbReference type="PROSITE" id="PS50893">
    <property type="entry name" value="ABC_TRANSPORTER_2"/>
    <property type="match status" value="1"/>
</dbReference>
<dbReference type="PANTHER" id="PTHR43335:SF4">
    <property type="entry name" value="ABC TRANSPORTER, ATP-BINDING PROTEIN"/>
    <property type="match status" value="1"/>
</dbReference>
<evidence type="ECO:0000256" key="4">
    <source>
        <dbReference type="ARBA" id="ARBA00022840"/>
    </source>
</evidence>
<keyword evidence="7" id="KW-1185">Reference proteome</keyword>
<reference evidence="6" key="2">
    <citation type="submission" date="2011-10" db="EMBL/GenBank/DDBJ databases">
        <title>The Genome Sequence of Granulicatella elegans ATCC 700633.</title>
        <authorList>
            <consortium name="The Broad Institute Genome Sequencing Platform"/>
            <consortium name="The Broad Institute Genome Sequencing Center for Infectious Disease"/>
            <person name="Earl A."/>
            <person name="Ward D."/>
            <person name="Feldgarden M."/>
            <person name="Gevers D."/>
            <person name="Sibley C.D."/>
            <person name="Field T.R."/>
            <person name="Grinwis M."/>
            <person name="Eshaghurshan C.S."/>
            <person name="Surette M.G."/>
            <person name="Young S.K."/>
            <person name="Zeng Q."/>
            <person name="Gargeya S."/>
            <person name="Fitzgerald M."/>
            <person name="Haas B."/>
            <person name="Abouelleil A."/>
            <person name="Alvarado L."/>
            <person name="Arachchi H.M."/>
            <person name="Berlin A."/>
            <person name="Brown A."/>
            <person name="Chapman S.B."/>
            <person name="Chen Z."/>
            <person name="Dunbar C."/>
            <person name="Freedman E."/>
            <person name="Gearin G."/>
            <person name="Goldberg J."/>
            <person name="Griggs A."/>
            <person name="Gujja S."/>
            <person name="Heiman D."/>
            <person name="Howarth C."/>
            <person name="Larson L."/>
            <person name="Lui A."/>
            <person name="MacDonald P.J.P."/>
            <person name="Montmayeur A."/>
            <person name="Murphy C."/>
            <person name="Neiman D."/>
            <person name="Pearson M."/>
            <person name="Priest M."/>
            <person name="Roberts A."/>
            <person name="Saif S."/>
            <person name="Shea T."/>
            <person name="Shenoy N."/>
            <person name="Sisk P."/>
            <person name="Stolte C."/>
            <person name="Sykes S."/>
            <person name="Wortman J."/>
            <person name="Nusbaum C."/>
            <person name="Birren B."/>
        </authorList>
    </citation>
    <scope>NUCLEOTIDE SEQUENCE [LARGE SCALE GENOMIC DNA]</scope>
    <source>
        <strain evidence="6">ATCC 700633</strain>
    </source>
</reference>
<dbReference type="SMART" id="SM00382">
    <property type="entry name" value="AAA"/>
    <property type="match status" value="1"/>
</dbReference>
<dbReference type="OrthoDB" id="9804819at2"/>
<evidence type="ECO:0000313" key="7">
    <source>
        <dbReference type="Proteomes" id="UP000002939"/>
    </source>
</evidence>
<gene>
    <name evidence="6" type="ORF">HMPREF0446_00334</name>
</gene>
<evidence type="ECO:0000256" key="2">
    <source>
        <dbReference type="ARBA" id="ARBA00022448"/>
    </source>
</evidence>